<dbReference type="EMBL" id="CP053073">
    <property type="protein sequence ID" value="QJR14313.1"/>
    <property type="molecule type" value="Genomic_DNA"/>
</dbReference>
<evidence type="ECO:0000256" key="1">
    <source>
        <dbReference type="SAM" id="MobiDB-lite"/>
    </source>
</evidence>
<evidence type="ECO:0000313" key="2">
    <source>
        <dbReference type="EMBL" id="QJR14313.1"/>
    </source>
</evidence>
<keyword evidence="3" id="KW-1185">Reference proteome</keyword>
<dbReference type="InParanoid" id="A0A6M4H6M6"/>
<proteinExistence type="predicted"/>
<sequence>MDEQRLRQENETFTGTGGRSQENRELRFRPAFLDCATMAVYVSRFADGRPAPFHVLDGLPDEVVIDRTLSGRVVSTKSTLIAGFERGGYFFTRTAAARAVVQWTPAAS</sequence>
<organism evidence="2 3">
    <name type="scientific">Usitatibacter palustris</name>
    <dbReference type="NCBI Taxonomy" id="2732487"/>
    <lineage>
        <taxon>Bacteria</taxon>
        <taxon>Pseudomonadati</taxon>
        <taxon>Pseudomonadota</taxon>
        <taxon>Betaproteobacteria</taxon>
        <taxon>Nitrosomonadales</taxon>
        <taxon>Usitatibacteraceae</taxon>
        <taxon>Usitatibacter</taxon>
    </lineage>
</organism>
<dbReference type="RefSeq" id="WP_171161080.1">
    <property type="nucleotide sequence ID" value="NZ_CP053073.1"/>
</dbReference>
<dbReference type="AlphaFoldDB" id="A0A6M4H6M6"/>
<name>A0A6M4H6M6_9PROT</name>
<protein>
    <submittedName>
        <fullName evidence="2">Uncharacterized protein</fullName>
    </submittedName>
</protein>
<accession>A0A6M4H6M6</accession>
<dbReference type="KEGG" id="upl:DSM104440_01109"/>
<feature type="region of interest" description="Disordered" evidence="1">
    <location>
        <begin position="1"/>
        <end position="22"/>
    </location>
</feature>
<gene>
    <name evidence="2" type="ORF">DSM104440_01109</name>
</gene>
<reference evidence="2 3" key="1">
    <citation type="submission" date="2020-04" db="EMBL/GenBank/DDBJ databases">
        <title>Usitatibacter rugosus gen. nov., sp. nov. and Usitatibacter palustris sp. nov., novel members of Usitatibacteraceae fam. nov. within the order Nitrosomonadales isolated from soil.</title>
        <authorList>
            <person name="Huber K.J."/>
            <person name="Neumann-Schaal M."/>
            <person name="Geppert A."/>
            <person name="Luckner M."/>
            <person name="Wanner G."/>
            <person name="Overmann J."/>
        </authorList>
    </citation>
    <scope>NUCLEOTIDE SEQUENCE [LARGE SCALE GENOMIC DNA]</scope>
    <source>
        <strain evidence="2 3">Swamp67</strain>
    </source>
</reference>
<feature type="compositionally biased region" description="Basic and acidic residues" evidence="1">
    <location>
        <begin position="1"/>
        <end position="10"/>
    </location>
</feature>
<evidence type="ECO:0000313" key="3">
    <source>
        <dbReference type="Proteomes" id="UP000503096"/>
    </source>
</evidence>
<dbReference type="Proteomes" id="UP000503096">
    <property type="component" value="Chromosome"/>
</dbReference>